<organism evidence="2 3">
    <name type="scientific">Dipteronia sinensis</name>
    <dbReference type="NCBI Taxonomy" id="43782"/>
    <lineage>
        <taxon>Eukaryota</taxon>
        <taxon>Viridiplantae</taxon>
        <taxon>Streptophyta</taxon>
        <taxon>Embryophyta</taxon>
        <taxon>Tracheophyta</taxon>
        <taxon>Spermatophyta</taxon>
        <taxon>Magnoliopsida</taxon>
        <taxon>eudicotyledons</taxon>
        <taxon>Gunneridae</taxon>
        <taxon>Pentapetalae</taxon>
        <taxon>rosids</taxon>
        <taxon>malvids</taxon>
        <taxon>Sapindales</taxon>
        <taxon>Sapindaceae</taxon>
        <taxon>Hippocastanoideae</taxon>
        <taxon>Acereae</taxon>
        <taxon>Dipteronia</taxon>
    </lineage>
</organism>
<keyword evidence="3" id="KW-1185">Reference proteome</keyword>
<dbReference type="Proteomes" id="UP001281410">
    <property type="component" value="Unassembled WGS sequence"/>
</dbReference>
<gene>
    <name evidence="2" type="ORF">Dsin_023341</name>
</gene>
<keyword evidence="1" id="KW-0472">Membrane</keyword>
<dbReference type="AlphaFoldDB" id="A0AAE0A4R1"/>
<evidence type="ECO:0000256" key="1">
    <source>
        <dbReference type="SAM" id="Phobius"/>
    </source>
</evidence>
<name>A0AAE0A4R1_9ROSI</name>
<dbReference type="EMBL" id="JANJYJ010000007">
    <property type="protein sequence ID" value="KAK3199926.1"/>
    <property type="molecule type" value="Genomic_DNA"/>
</dbReference>
<evidence type="ECO:0000313" key="3">
    <source>
        <dbReference type="Proteomes" id="UP001281410"/>
    </source>
</evidence>
<keyword evidence="1" id="KW-1133">Transmembrane helix</keyword>
<protein>
    <submittedName>
        <fullName evidence="2">Uncharacterized protein</fullName>
    </submittedName>
</protein>
<feature type="transmembrane region" description="Helical" evidence="1">
    <location>
        <begin position="77"/>
        <end position="95"/>
    </location>
</feature>
<reference evidence="2" key="1">
    <citation type="journal article" date="2023" name="Plant J.">
        <title>Genome sequences and population genomics provide insights into the demographic history, inbreeding, and mutation load of two 'living fossil' tree species of Dipteronia.</title>
        <authorList>
            <person name="Feng Y."/>
            <person name="Comes H.P."/>
            <person name="Chen J."/>
            <person name="Zhu S."/>
            <person name="Lu R."/>
            <person name="Zhang X."/>
            <person name="Li P."/>
            <person name="Qiu J."/>
            <person name="Olsen K.M."/>
            <person name="Qiu Y."/>
        </authorList>
    </citation>
    <scope>NUCLEOTIDE SEQUENCE</scope>
    <source>
        <strain evidence="2">NBL</strain>
    </source>
</reference>
<keyword evidence="1" id="KW-0812">Transmembrane</keyword>
<comment type="caution">
    <text evidence="2">The sequence shown here is derived from an EMBL/GenBank/DDBJ whole genome shotgun (WGS) entry which is preliminary data.</text>
</comment>
<evidence type="ECO:0000313" key="2">
    <source>
        <dbReference type="EMBL" id="KAK3199926.1"/>
    </source>
</evidence>
<proteinExistence type="predicted"/>
<accession>A0AAE0A4R1</accession>
<sequence length="98" mass="11215">MILEEQSDESSSQSVSLEMDVNLPPAHQNADSDDSNVHMDVSKNDEYFIGKVIHPFDAQADEELSRSIDDYVVVRQFVKIVLLILFYICFCIISFKKL</sequence>